<dbReference type="AlphaFoldDB" id="A0A0U5B026"/>
<name>A0A0U5B026_9BACL</name>
<protein>
    <submittedName>
        <fullName evidence="1">Uncharacterized protein</fullName>
    </submittedName>
</protein>
<dbReference type="KEGG" id="asoc:CB4_02080"/>
<keyword evidence="2" id="KW-1185">Reference proteome</keyword>
<proteinExistence type="predicted"/>
<dbReference type="RefSeq" id="WP_096465612.1">
    <property type="nucleotide sequence ID" value="NZ_AP017312.1"/>
</dbReference>
<organism evidence="1 2">
    <name type="scientific">Aneurinibacillus soli</name>
    <dbReference type="NCBI Taxonomy" id="1500254"/>
    <lineage>
        <taxon>Bacteria</taxon>
        <taxon>Bacillati</taxon>
        <taxon>Bacillota</taxon>
        <taxon>Bacilli</taxon>
        <taxon>Bacillales</taxon>
        <taxon>Paenibacillaceae</taxon>
        <taxon>Aneurinibacillus group</taxon>
        <taxon>Aneurinibacillus</taxon>
    </lineage>
</organism>
<evidence type="ECO:0000313" key="1">
    <source>
        <dbReference type="EMBL" id="BAU27906.1"/>
    </source>
</evidence>
<reference evidence="1 2" key="1">
    <citation type="submission" date="2015-12" db="EMBL/GenBank/DDBJ databases">
        <title>Genome sequence of Aneurinibacillus soli.</title>
        <authorList>
            <person name="Lee J.S."/>
            <person name="Lee K.C."/>
            <person name="Kim K.K."/>
            <person name="Lee B.W."/>
        </authorList>
    </citation>
    <scope>NUCLEOTIDE SEQUENCE [LARGE SCALE GENOMIC DNA]</scope>
    <source>
        <strain evidence="1 2">CB4</strain>
    </source>
</reference>
<dbReference type="OrthoDB" id="2688286at2"/>
<sequence length="212" mass="24697">MLGAGRDNPEDTTTVTLSVKFTTKLDHFVVVNVELKGHIVSESVRETRNMGRAELIIFDEELISGSKIDYLSYCLDKSDPKNFYALYGLQKTFSWMDTNQLKLKGRIAYLHHFEIFTPYRGTGFARPYIWLLLQELKEELEVDGVMLIAYPFKMEGASKEEFRRQKRILEKLYIKAGFSILKEKEKIYSKTGVELEHLFCDIKHKIFSEFTA</sequence>
<evidence type="ECO:0000313" key="2">
    <source>
        <dbReference type="Proteomes" id="UP000217696"/>
    </source>
</evidence>
<accession>A0A0U5B026</accession>
<dbReference type="Proteomes" id="UP000217696">
    <property type="component" value="Chromosome"/>
</dbReference>
<dbReference type="EMBL" id="AP017312">
    <property type="protein sequence ID" value="BAU27906.1"/>
    <property type="molecule type" value="Genomic_DNA"/>
</dbReference>
<gene>
    <name evidence="1" type="ORF">CB4_02080</name>
</gene>